<gene>
    <name evidence="1" type="ORF">BN381_210075</name>
</gene>
<comment type="caution">
    <text evidence="1">The sequence shown here is derived from an EMBL/GenBank/DDBJ whole genome shotgun (WGS) entry which is preliminary data.</text>
</comment>
<reference evidence="1 2" key="1">
    <citation type="journal article" date="2013" name="ISME J.">
        <title>Metabolic model for the filamentous 'Candidatus Microthrix parvicella' based on genomic and metagenomic analyses.</title>
        <authorList>
            <person name="Jon McIlroy S."/>
            <person name="Kristiansen R."/>
            <person name="Albertsen M."/>
            <person name="Michael Karst S."/>
            <person name="Rossetti S."/>
            <person name="Lund Nielsen J."/>
            <person name="Tandoi V."/>
            <person name="James Seviour R."/>
            <person name="Nielsen P.H."/>
        </authorList>
    </citation>
    <scope>NUCLEOTIDE SEQUENCE [LARGE SCALE GENOMIC DNA]</scope>
    <source>
        <strain evidence="1 2">RN1</strain>
    </source>
</reference>
<proteinExistence type="predicted"/>
<sequence length="97" mass="9705">MAGPATTSVDDLGGGHFELVRVACAGGLGGGISIDIQNQAAAVAHQMVMVDGRIGVVASWARPHIGPANLPHGDQLAKSVVDGASLRGQPPATQTQT</sequence>
<dbReference type="AlphaFoldDB" id="R4YYI6"/>
<dbReference type="HOGENOM" id="CLU_2341556_0_0_11"/>
<dbReference type="STRING" id="1229780.BN381_210075"/>
<evidence type="ECO:0000313" key="2">
    <source>
        <dbReference type="Proteomes" id="UP000018291"/>
    </source>
</evidence>
<dbReference type="Proteomes" id="UP000018291">
    <property type="component" value="Unassembled WGS sequence"/>
</dbReference>
<protein>
    <submittedName>
        <fullName evidence="1">Uncharacterized protein</fullName>
    </submittedName>
</protein>
<evidence type="ECO:0000313" key="1">
    <source>
        <dbReference type="EMBL" id="CCM63385.1"/>
    </source>
</evidence>
<name>R4YYI6_9ACTN</name>
<organism evidence="1 2">
    <name type="scientific">Candidatus Neomicrothrix parvicella RN1</name>
    <dbReference type="NCBI Taxonomy" id="1229780"/>
    <lineage>
        <taxon>Bacteria</taxon>
        <taxon>Bacillati</taxon>
        <taxon>Actinomycetota</taxon>
        <taxon>Acidimicrobiia</taxon>
        <taxon>Acidimicrobiales</taxon>
        <taxon>Microthrixaceae</taxon>
        <taxon>Candidatus Neomicrothrix</taxon>
    </lineage>
</organism>
<accession>R4YYI6</accession>
<keyword evidence="2" id="KW-1185">Reference proteome</keyword>
<dbReference type="EMBL" id="CANL01000014">
    <property type="protein sequence ID" value="CCM63385.1"/>
    <property type="molecule type" value="Genomic_DNA"/>
</dbReference>